<dbReference type="VGNC" id="VGNC:23238">
    <property type="gene designation" value="SLC4A9"/>
</dbReference>
<evidence type="ECO:0000256" key="9">
    <source>
        <dbReference type="ARBA" id="ARBA00023180"/>
    </source>
</evidence>
<dbReference type="InterPro" id="IPR003020">
    <property type="entry name" value="HCO3_transpt_euk"/>
</dbReference>
<keyword evidence="3" id="KW-0813">Transport</keyword>
<feature type="region of interest" description="Disordered" evidence="17">
    <location>
        <begin position="859"/>
        <end position="894"/>
    </location>
</feature>
<dbReference type="Pfam" id="PF00955">
    <property type="entry name" value="HCO3_cotransp"/>
    <property type="match status" value="2"/>
</dbReference>
<evidence type="ECO:0000256" key="16">
    <source>
        <dbReference type="ARBA" id="ARBA00081186"/>
    </source>
</evidence>
<feature type="transmembrane region" description="Helical" evidence="18">
    <location>
        <begin position="664"/>
        <end position="688"/>
    </location>
</feature>
<evidence type="ECO:0000256" key="8">
    <source>
        <dbReference type="ARBA" id="ARBA00023136"/>
    </source>
</evidence>
<accession>A0A3Q2HT84</accession>
<dbReference type="Proteomes" id="UP000002281">
    <property type="component" value="Chromosome 14"/>
</dbReference>
<feature type="transmembrane region" description="Helical" evidence="18">
    <location>
        <begin position="576"/>
        <end position="595"/>
    </location>
</feature>
<keyword evidence="9" id="KW-0325">Glycoprotein</keyword>
<feature type="transmembrane region" description="Helical" evidence="18">
    <location>
        <begin position="472"/>
        <end position="494"/>
    </location>
</feature>
<sequence length="894" mass="99232">TKMKLPGQEEFDISSTCENVATGEPESGPGSGLSPDGPSDTDSRELGVPKDPVLFIQLNELMGWPQALEWRETGRWVLFEEKLEVGAGRWSAPHVPTLALPSLQKLRSLLAEGLVLLDCPARSLLELVEQVTRVELLSPELRGQLQALLLQRPQHLIWTTRTRPCCWSAHPREASHDEEAPMKEQHQNPLRQKLPPGAEAAAVLAGELGSLTQPLGVFVRLRDPVVLGPLTEVPLPSRFFCLLLGPPTLGRGYHEMGRAVAVLLSDRQFQWSVRRASNLHDLLAALDAFLEEVTVLPPGRWDPTARIPPPKCLPSHHKRLASQLREFKGSSVRRRAPAEDRHSHRPHPPSPELRRTGRLFGGFVQDVRRKASWYPSDFLDALHPQCFSAVLYIYLATVTNAITFGGLLGEATNGAQGVLESFLGTAVAGAAFCLMAGQPLTILSSTGPVLVFERLLFSFSRDYSLDYLPFRLWVGIWVAIFCLALVATEASVLVRYFTRFTEEGFCALISLIFIYDAVGKMLSLTRAYPIQRPGSPTYGCFCQFPDPQGNESQWIRTKPKDRDDILSVMRKMLSDFSSVLAILLGCGLDAFLGLATPKLMVPREFKPTLPGRGWLVSPFGANPWWLSVAAALPALLLSILIFMDQQITAVILNRAKYRLQKGAGFHLDLFCVAVLMLLTSALGLPWYVSATVISLAHMDSLRRESRACAPGEPPSFLGIREQRLTGLVVFILTGISIFLAPVLKFIPMPVLYGLFLYMGVAAISSIQFTKRVQLLLMPAKYQPDLLLLRHVPLNRIHLFTGIQLACLGLLWIIKSTPAAIIFPLMLLGLVGVRKAMEWVFSPQELLWLDELMPEKERNISEKGLEPEYSFSGSDSEDSELMYQPKSPEINISVN</sequence>
<comment type="subcellular location">
    <subcellularLocation>
        <location evidence="1">Basolateral cell membrane</location>
        <topology evidence="1">Multi-pass membrane protein</topology>
    </subcellularLocation>
</comment>
<dbReference type="Ensembl" id="ENSECAT00000031147.3">
    <property type="protein sequence ID" value="ENSECAP00000038249.2"/>
    <property type="gene ID" value="ENSECAG00000008363.4"/>
</dbReference>
<evidence type="ECO:0000256" key="2">
    <source>
        <dbReference type="ARBA" id="ARBA00010993"/>
    </source>
</evidence>
<reference evidence="21 22" key="1">
    <citation type="journal article" date="2009" name="Science">
        <title>Genome sequence, comparative analysis, and population genetics of the domestic horse.</title>
        <authorList>
            <consortium name="Broad Institute Genome Sequencing Platform"/>
            <consortium name="Broad Institute Whole Genome Assembly Team"/>
            <person name="Wade C.M."/>
            <person name="Giulotto E."/>
            <person name="Sigurdsson S."/>
            <person name="Zoli M."/>
            <person name="Gnerre S."/>
            <person name="Imsland F."/>
            <person name="Lear T.L."/>
            <person name="Adelson D.L."/>
            <person name="Bailey E."/>
            <person name="Bellone R.R."/>
            <person name="Bloecker H."/>
            <person name="Distl O."/>
            <person name="Edgar R.C."/>
            <person name="Garber M."/>
            <person name="Leeb T."/>
            <person name="Mauceli E."/>
            <person name="MacLeod J.N."/>
            <person name="Penedo M.C.T."/>
            <person name="Raison J.M."/>
            <person name="Sharpe T."/>
            <person name="Vogel J."/>
            <person name="Andersson L."/>
            <person name="Antczak D.F."/>
            <person name="Biagi T."/>
            <person name="Binns M.M."/>
            <person name="Chowdhary B.P."/>
            <person name="Coleman S.J."/>
            <person name="Della Valle G."/>
            <person name="Fryc S."/>
            <person name="Guerin G."/>
            <person name="Hasegawa T."/>
            <person name="Hill E.W."/>
            <person name="Jurka J."/>
            <person name="Kiialainen A."/>
            <person name="Lindgren G."/>
            <person name="Liu J."/>
            <person name="Magnani E."/>
            <person name="Mickelson J.R."/>
            <person name="Murray J."/>
            <person name="Nergadze S.G."/>
            <person name="Onofrio R."/>
            <person name="Pedroni S."/>
            <person name="Piras M.F."/>
            <person name="Raudsepp T."/>
            <person name="Rocchi M."/>
            <person name="Roeed K.H."/>
            <person name="Ryder O.A."/>
            <person name="Searle S."/>
            <person name="Skow L."/>
            <person name="Swinburne J.E."/>
            <person name="Syvaenen A.C."/>
            <person name="Tozaki T."/>
            <person name="Valberg S.J."/>
            <person name="Vaudin M."/>
            <person name="White J.R."/>
            <person name="Zody M.C."/>
            <person name="Lander E.S."/>
            <person name="Lindblad-Toh K."/>
        </authorList>
    </citation>
    <scope>NUCLEOTIDE SEQUENCE [LARGE SCALE GENOMIC DNA]</scope>
    <source>
        <strain evidence="21 22">Thoroughbred</strain>
    </source>
</reference>
<reference evidence="21" key="2">
    <citation type="submission" date="2025-08" db="UniProtKB">
        <authorList>
            <consortium name="Ensembl"/>
        </authorList>
    </citation>
    <scope>IDENTIFICATION</scope>
    <source>
        <strain evidence="21">Thoroughbred</strain>
    </source>
</reference>
<evidence type="ECO:0000259" key="20">
    <source>
        <dbReference type="Pfam" id="PF07565"/>
    </source>
</evidence>
<comment type="catalytic activity">
    <reaction evidence="11">
        <text>Rb(+)(in) + 2 hydrogencarbonate(in) + chloride(out) = Rb(+)(out) + 2 hydrogencarbonate(out) + chloride(in)</text>
        <dbReference type="Rhea" id="RHEA:75067"/>
        <dbReference type="ChEBI" id="CHEBI:17544"/>
        <dbReference type="ChEBI" id="CHEBI:17996"/>
        <dbReference type="ChEBI" id="CHEBI:49847"/>
    </reaction>
</comment>
<feature type="domain" description="Bicarbonate transporter-like transmembrane" evidence="19">
    <location>
        <begin position="568"/>
        <end position="853"/>
    </location>
</feature>
<dbReference type="Bgee" id="ENSECAG00000008363">
    <property type="expression patterns" value="Expressed in adult mammalian kidney and 7 other cell types or tissues"/>
</dbReference>
<keyword evidence="5 18" id="KW-0812">Transmembrane</keyword>
<keyword evidence="4" id="KW-1003">Cell membrane</keyword>
<reference evidence="21" key="3">
    <citation type="submission" date="2025-09" db="UniProtKB">
        <authorList>
            <consortium name="Ensembl"/>
        </authorList>
    </citation>
    <scope>IDENTIFICATION</scope>
    <source>
        <strain evidence="21">Thoroughbred</strain>
    </source>
</reference>
<dbReference type="PRINTS" id="PR01231">
    <property type="entry name" value="HCO3TRNSPORT"/>
</dbReference>
<feature type="region of interest" description="Disordered" evidence="17">
    <location>
        <begin position="1"/>
        <end position="46"/>
    </location>
</feature>
<dbReference type="InterPro" id="IPR003024">
    <property type="entry name" value="Na/HCO3_transpt"/>
</dbReference>
<keyword evidence="8 18" id="KW-0472">Membrane</keyword>
<dbReference type="Gene3D" id="1.10.287.570">
    <property type="entry name" value="Helical hairpin bin"/>
    <property type="match status" value="1"/>
</dbReference>
<dbReference type="SUPFAM" id="SSF55804">
    <property type="entry name" value="Phoshotransferase/anion transport protein"/>
    <property type="match status" value="1"/>
</dbReference>
<feature type="transmembrane region" description="Helical" evidence="18">
    <location>
        <begin position="389"/>
        <end position="409"/>
    </location>
</feature>
<gene>
    <name evidence="21 23" type="primary">SLC4A9</name>
</gene>
<evidence type="ECO:0000313" key="21">
    <source>
        <dbReference type="Ensembl" id="ENSECAP00000038249.2"/>
    </source>
</evidence>
<keyword evidence="22" id="KW-1185">Reference proteome</keyword>
<evidence type="ECO:0000256" key="1">
    <source>
        <dbReference type="ARBA" id="ARBA00004554"/>
    </source>
</evidence>
<dbReference type="PANTHER" id="PTHR11453">
    <property type="entry name" value="ANION EXCHANGE PROTEIN"/>
    <property type="match status" value="1"/>
</dbReference>
<evidence type="ECO:0000259" key="19">
    <source>
        <dbReference type="Pfam" id="PF00955"/>
    </source>
</evidence>
<evidence type="ECO:0000256" key="4">
    <source>
        <dbReference type="ARBA" id="ARBA00022475"/>
    </source>
</evidence>
<feature type="transmembrane region" description="Helical" evidence="18">
    <location>
        <begin position="750"/>
        <end position="768"/>
    </location>
</feature>
<dbReference type="FunFam" id="3.40.930.10:FF:000011">
    <property type="entry name" value="Anion exchange protein 4"/>
    <property type="match status" value="1"/>
</dbReference>
<feature type="transmembrane region" description="Helical" evidence="18">
    <location>
        <begin position="421"/>
        <end position="452"/>
    </location>
</feature>
<feature type="transmembrane region" description="Helical" evidence="18">
    <location>
        <begin position="724"/>
        <end position="743"/>
    </location>
</feature>
<evidence type="ECO:0000256" key="6">
    <source>
        <dbReference type="ARBA" id="ARBA00022989"/>
    </source>
</evidence>
<dbReference type="Pfam" id="PF07565">
    <property type="entry name" value="Band_3_cyto"/>
    <property type="match status" value="2"/>
</dbReference>
<organism evidence="21 22">
    <name type="scientific">Equus caballus</name>
    <name type="common">Horse</name>
    <dbReference type="NCBI Taxonomy" id="9796"/>
    <lineage>
        <taxon>Eukaryota</taxon>
        <taxon>Metazoa</taxon>
        <taxon>Chordata</taxon>
        <taxon>Craniata</taxon>
        <taxon>Vertebrata</taxon>
        <taxon>Euteleostomi</taxon>
        <taxon>Mammalia</taxon>
        <taxon>Eutheria</taxon>
        <taxon>Laurasiatheria</taxon>
        <taxon>Perissodactyla</taxon>
        <taxon>Equidae</taxon>
        <taxon>Equus</taxon>
    </lineage>
</organism>
<evidence type="ECO:0000256" key="3">
    <source>
        <dbReference type="ARBA" id="ARBA00022448"/>
    </source>
</evidence>
<evidence type="ECO:0000256" key="7">
    <source>
        <dbReference type="ARBA" id="ARBA00023065"/>
    </source>
</evidence>
<name>A0A3Q2HT84_HORSE</name>
<dbReference type="InterPro" id="IPR013769">
    <property type="entry name" value="Band3_cytoplasmic_dom"/>
</dbReference>
<dbReference type="GO" id="GO:0140900">
    <property type="term" value="F:chloride:bicarbonate antiporter activity"/>
    <property type="evidence" value="ECO:0007669"/>
    <property type="project" value="UniProtKB-ARBA"/>
</dbReference>
<keyword evidence="7" id="KW-0406">Ion transport</keyword>
<evidence type="ECO:0000256" key="18">
    <source>
        <dbReference type="SAM" id="Phobius"/>
    </source>
</evidence>
<proteinExistence type="inferred from homology"/>
<feature type="transmembrane region" description="Helical" evidence="18">
    <location>
        <begin position="624"/>
        <end position="643"/>
    </location>
</feature>
<dbReference type="InterPro" id="IPR011531">
    <property type="entry name" value="HCO3_transpt-like_TM_dom"/>
</dbReference>
<evidence type="ECO:0000256" key="12">
    <source>
        <dbReference type="ARBA" id="ARBA00050503"/>
    </source>
</evidence>
<evidence type="ECO:0000256" key="11">
    <source>
        <dbReference type="ARBA" id="ARBA00050379"/>
    </source>
</evidence>
<feature type="domain" description="Bicarbonate transporter-like transmembrane" evidence="19">
    <location>
        <begin position="358"/>
        <end position="542"/>
    </location>
</feature>
<feature type="domain" description="Band 3 cytoplasmic" evidence="20">
    <location>
        <begin position="54"/>
        <end position="155"/>
    </location>
</feature>
<evidence type="ECO:0000256" key="15">
    <source>
        <dbReference type="ARBA" id="ARBA00070700"/>
    </source>
</evidence>
<dbReference type="PRINTS" id="PR01232">
    <property type="entry name" value="NAHCO3TRSPRT"/>
</dbReference>
<feature type="domain" description="Band 3 cytoplasmic" evidence="20">
    <location>
        <begin position="179"/>
        <end position="303"/>
    </location>
</feature>
<comment type="catalytic activity">
    <reaction evidence="13">
        <text>Cs(+)(in) + 2 hydrogencarbonate(in) + chloride(out) = Cs(+)(out) + 2 hydrogencarbonate(out) + chloride(in)</text>
        <dbReference type="Rhea" id="RHEA:75071"/>
        <dbReference type="ChEBI" id="CHEBI:17544"/>
        <dbReference type="ChEBI" id="CHEBI:17996"/>
        <dbReference type="ChEBI" id="CHEBI:49547"/>
    </reaction>
</comment>
<comment type="catalytic activity">
    <reaction evidence="14">
        <text>K(+)(in) + 2 hydrogencarbonate(in) + chloride(out) = K(+)(out) + 2 hydrogencarbonate(out) + chloride(in)</text>
        <dbReference type="Rhea" id="RHEA:75059"/>
        <dbReference type="ChEBI" id="CHEBI:17544"/>
        <dbReference type="ChEBI" id="CHEBI:17996"/>
        <dbReference type="ChEBI" id="CHEBI:29103"/>
    </reaction>
</comment>
<comment type="catalytic activity">
    <reaction evidence="10">
        <text>2 hydrogencarbonate(out) + chloride(in) + Na(+)(out) = 2 hydrogencarbonate(in) + chloride(out) + Na(+)(in)</text>
        <dbReference type="Rhea" id="RHEA:72739"/>
        <dbReference type="ChEBI" id="CHEBI:17544"/>
        <dbReference type="ChEBI" id="CHEBI:17996"/>
        <dbReference type="ChEBI" id="CHEBI:29101"/>
    </reaction>
</comment>
<evidence type="ECO:0000256" key="13">
    <source>
        <dbReference type="ARBA" id="ARBA00052321"/>
    </source>
</evidence>
<dbReference type="AlphaFoldDB" id="A0A3Q2HT84"/>
<feature type="region of interest" description="Disordered" evidence="17">
    <location>
        <begin position="329"/>
        <end position="356"/>
    </location>
</feature>
<dbReference type="InterPro" id="IPR016152">
    <property type="entry name" value="PTrfase/Anion_transptr"/>
</dbReference>
<dbReference type="GeneTree" id="ENSGT00940000160970"/>
<evidence type="ECO:0000313" key="23">
    <source>
        <dbReference type="VGNC" id="VGNC:23238"/>
    </source>
</evidence>
<evidence type="ECO:0000256" key="14">
    <source>
        <dbReference type="ARBA" id="ARBA00052861"/>
    </source>
</evidence>
<dbReference type="GO" id="GO:0016323">
    <property type="term" value="C:basolateral plasma membrane"/>
    <property type="evidence" value="ECO:0007669"/>
    <property type="project" value="UniProtKB-SubCell"/>
</dbReference>
<protein>
    <recommendedName>
        <fullName evidence="15">Anion exchange protein 4</fullName>
    </recommendedName>
    <alternativeName>
        <fullName evidence="16">Solute carrier family 4 member 9</fullName>
    </alternativeName>
</protein>
<dbReference type="Gene3D" id="3.40.930.10">
    <property type="entry name" value="Mannitol-specific EII, Chain A"/>
    <property type="match status" value="1"/>
</dbReference>
<comment type="similarity">
    <text evidence="2">Belongs to the anion exchanger (TC 2.A.31) family.</text>
</comment>
<dbReference type="PANTHER" id="PTHR11453:SF52">
    <property type="entry name" value="ANION EXCHANGE PROTEIN 4"/>
    <property type="match status" value="1"/>
</dbReference>
<evidence type="ECO:0000256" key="5">
    <source>
        <dbReference type="ARBA" id="ARBA00022692"/>
    </source>
</evidence>
<keyword evidence="6 18" id="KW-1133">Transmembrane helix</keyword>
<dbReference type="FunFam" id="1.10.287.570:FF:000001">
    <property type="entry name" value="Anion exchange protein"/>
    <property type="match status" value="1"/>
</dbReference>
<comment type="catalytic activity">
    <reaction evidence="12">
        <text>Li(+)(in) + 2 hydrogencarbonate(in) + chloride(out) = Li(+)(out) + 2 hydrogencarbonate(out) + chloride(in)</text>
        <dbReference type="Rhea" id="RHEA:75063"/>
        <dbReference type="ChEBI" id="CHEBI:17544"/>
        <dbReference type="ChEBI" id="CHEBI:17996"/>
        <dbReference type="ChEBI" id="CHEBI:49713"/>
    </reaction>
</comment>
<evidence type="ECO:0000256" key="17">
    <source>
        <dbReference type="SAM" id="MobiDB-lite"/>
    </source>
</evidence>
<evidence type="ECO:0000256" key="10">
    <source>
        <dbReference type="ARBA" id="ARBA00050158"/>
    </source>
</evidence>
<feature type="compositionally biased region" description="Low complexity" evidence="17">
    <location>
        <begin position="22"/>
        <end position="40"/>
    </location>
</feature>
<evidence type="ECO:0000313" key="22">
    <source>
        <dbReference type="Proteomes" id="UP000002281"/>
    </source>
</evidence>